<name>A0A846MQM6_9BACT</name>
<evidence type="ECO:0008006" key="3">
    <source>
        <dbReference type="Google" id="ProtNLM"/>
    </source>
</evidence>
<dbReference type="Pfam" id="PF10652">
    <property type="entry name" value="DUF2480"/>
    <property type="match status" value="1"/>
</dbReference>
<evidence type="ECO:0000313" key="1">
    <source>
        <dbReference type="EMBL" id="NIK73866.1"/>
    </source>
</evidence>
<reference evidence="1 2" key="1">
    <citation type="submission" date="2020-03" db="EMBL/GenBank/DDBJ databases">
        <title>Genomic Encyclopedia of Type Strains, Phase IV (KMG-IV): sequencing the most valuable type-strain genomes for metagenomic binning, comparative biology and taxonomic classification.</title>
        <authorList>
            <person name="Goeker M."/>
        </authorList>
    </citation>
    <scope>NUCLEOTIDE SEQUENCE [LARGE SCALE GENOMIC DNA]</scope>
    <source>
        <strain evidence="1 2">DSM 5718</strain>
    </source>
</reference>
<gene>
    <name evidence="1" type="ORF">FHS56_001379</name>
</gene>
<dbReference type="EMBL" id="JAASRN010000002">
    <property type="protein sequence ID" value="NIK73866.1"/>
    <property type="molecule type" value="Genomic_DNA"/>
</dbReference>
<dbReference type="RefSeq" id="WP_166919128.1">
    <property type="nucleotide sequence ID" value="NZ_JAASRN010000002.1"/>
</dbReference>
<comment type="caution">
    <text evidence="1">The sequence shown here is derived from an EMBL/GenBank/DDBJ whole genome shotgun (WGS) entry which is preliminary data.</text>
</comment>
<proteinExistence type="predicted"/>
<protein>
    <recommendedName>
        <fullName evidence="3">DUF2480 family protein</fullName>
    </recommendedName>
</protein>
<dbReference type="AlphaFoldDB" id="A0A846MQM6"/>
<dbReference type="InterPro" id="IPR018914">
    <property type="entry name" value="DUF2480"/>
</dbReference>
<organism evidence="1 2">
    <name type="scientific">Thermonema lapsum</name>
    <dbReference type="NCBI Taxonomy" id="28195"/>
    <lineage>
        <taxon>Bacteria</taxon>
        <taxon>Pseudomonadati</taxon>
        <taxon>Bacteroidota</taxon>
        <taxon>Cytophagia</taxon>
        <taxon>Cytophagales</taxon>
        <taxon>Thermonemataceae</taxon>
        <taxon>Thermonema</taxon>
    </lineage>
</organism>
<accession>A0A846MQM6</accession>
<sequence>MKEEPIINRVALSPLVSLDLQDFYPEGECVWIDLAPQLYQGMILREKDFREYVKNENWSQYEGKNVAVGCSADAIVPMWAYMLLATALAPYARHVTYGTLEDLQRELWLQQIQKIDVNSFKDKKVVVKGCGKKPIPEYAFTLLTARLQPHVSSLMYGEPCSTVPVYKRKK</sequence>
<evidence type="ECO:0000313" key="2">
    <source>
        <dbReference type="Proteomes" id="UP000537126"/>
    </source>
</evidence>
<dbReference type="Proteomes" id="UP000537126">
    <property type="component" value="Unassembled WGS sequence"/>
</dbReference>
<keyword evidence="2" id="KW-1185">Reference proteome</keyword>